<dbReference type="AlphaFoldDB" id="A0A3M7S0Z6"/>
<evidence type="ECO:0000313" key="1">
    <source>
        <dbReference type="EMBL" id="RNA29412.1"/>
    </source>
</evidence>
<accession>A0A3M7S0Z6</accession>
<proteinExistence type="predicted"/>
<sequence>MSDFELAEFKALSSTFKDIKIDGTLYATDKEERLAFKLLNGRQRTNNTLEAWHLAFENDVGKHPTIKNIVDRSYCISNDSSILEYLDSLSAVLFFLLN</sequence>
<organism evidence="1 2">
    <name type="scientific">Brachionus plicatilis</name>
    <name type="common">Marine rotifer</name>
    <name type="synonym">Brachionus muelleri</name>
    <dbReference type="NCBI Taxonomy" id="10195"/>
    <lineage>
        <taxon>Eukaryota</taxon>
        <taxon>Metazoa</taxon>
        <taxon>Spiralia</taxon>
        <taxon>Gnathifera</taxon>
        <taxon>Rotifera</taxon>
        <taxon>Eurotatoria</taxon>
        <taxon>Monogononta</taxon>
        <taxon>Pseudotrocha</taxon>
        <taxon>Ploima</taxon>
        <taxon>Brachionidae</taxon>
        <taxon>Brachionus</taxon>
    </lineage>
</organism>
<gene>
    <name evidence="1" type="ORF">BpHYR1_013249</name>
</gene>
<dbReference type="EMBL" id="REGN01002230">
    <property type="protein sequence ID" value="RNA29412.1"/>
    <property type="molecule type" value="Genomic_DNA"/>
</dbReference>
<keyword evidence="2" id="KW-1185">Reference proteome</keyword>
<name>A0A3M7S0Z6_BRAPC</name>
<comment type="caution">
    <text evidence="1">The sequence shown here is derived from an EMBL/GenBank/DDBJ whole genome shotgun (WGS) entry which is preliminary data.</text>
</comment>
<dbReference type="Proteomes" id="UP000276133">
    <property type="component" value="Unassembled WGS sequence"/>
</dbReference>
<reference evidence="1 2" key="1">
    <citation type="journal article" date="2018" name="Sci. Rep.">
        <title>Genomic signatures of local adaptation to the degree of environmental predictability in rotifers.</title>
        <authorList>
            <person name="Franch-Gras L."/>
            <person name="Hahn C."/>
            <person name="Garcia-Roger E.M."/>
            <person name="Carmona M.J."/>
            <person name="Serra M."/>
            <person name="Gomez A."/>
        </authorList>
    </citation>
    <scope>NUCLEOTIDE SEQUENCE [LARGE SCALE GENOMIC DNA]</scope>
    <source>
        <strain evidence="1">HYR1</strain>
    </source>
</reference>
<protein>
    <submittedName>
        <fullName evidence="1">Uncharacterized protein</fullName>
    </submittedName>
</protein>
<evidence type="ECO:0000313" key="2">
    <source>
        <dbReference type="Proteomes" id="UP000276133"/>
    </source>
</evidence>